<evidence type="ECO:0000313" key="1">
    <source>
        <dbReference type="EMBL" id="ARV76956.1"/>
    </source>
</evidence>
<dbReference type="EMBL" id="MF042360">
    <property type="protein sequence ID" value="ARV76956.1"/>
    <property type="molecule type" value="Genomic_DNA"/>
</dbReference>
<dbReference type="Proteomes" id="UP000225448">
    <property type="component" value="Segment"/>
</dbReference>
<evidence type="ECO:0000313" key="2">
    <source>
        <dbReference type="Proteomes" id="UP000225448"/>
    </source>
</evidence>
<gene>
    <name evidence="1" type="ORF">PHABIO_325</name>
</gene>
<protein>
    <submittedName>
        <fullName evidence="1">Uncharacterized protein</fullName>
    </submittedName>
</protein>
<name>A0A1Y0SZ64_9CAUD</name>
<sequence>MKTGNSKLFRKLAINRRSNRIDSTAKSNVEKDCTIKPVANYWKATTIKGDLK</sequence>
<proteinExistence type="predicted"/>
<keyword evidence="2" id="KW-1185">Reference proteome</keyword>
<reference evidence="1 2" key="1">
    <citation type="submission" date="2017-05" db="EMBL/GenBank/DDBJ databases">
        <authorList>
            <person name="Song R."/>
            <person name="Chenine A.L."/>
            <person name="Ruprecht R.M."/>
        </authorList>
    </citation>
    <scope>NUCLEOTIDE SEQUENCE [LARGE SCALE GENOMIC DNA]</scope>
</reference>
<organism evidence="1 2">
    <name type="scientific">Pseudomonas phage Phabio</name>
    <dbReference type="NCBI Taxonomy" id="2006668"/>
    <lineage>
        <taxon>Viruses</taxon>
        <taxon>Duplodnaviria</taxon>
        <taxon>Heunggongvirae</taxon>
        <taxon>Uroviricota</taxon>
        <taxon>Caudoviricetes</taxon>
        <taxon>Chimalliviridae</taxon>
        <taxon>Phabiovirus</taxon>
        <taxon>Phabiovirus phabio</taxon>
    </lineage>
</organism>
<accession>A0A1Y0SZ64</accession>